<feature type="domain" description="SSD" evidence="7">
    <location>
        <begin position="609"/>
        <end position="734"/>
    </location>
</feature>
<keyword evidence="3 6" id="KW-0812">Transmembrane</keyword>
<evidence type="ECO:0000256" key="3">
    <source>
        <dbReference type="ARBA" id="ARBA00022692"/>
    </source>
</evidence>
<feature type="transmembrane region" description="Helical" evidence="6">
    <location>
        <begin position="636"/>
        <end position="658"/>
    </location>
</feature>
<comment type="caution">
    <text evidence="8">The sequence shown here is derived from an EMBL/GenBank/DDBJ whole genome shotgun (WGS) entry which is preliminary data.</text>
</comment>
<feature type="transmembrane region" description="Helical" evidence="6">
    <location>
        <begin position="15"/>
        <end position="33"/>
    </location>
</feature>
<keyword evidence="4 6" id="KW-1133">Transmembrane helix</keyword>
<dbReference type="EMBL" id="DSKY01000022">
    <property type="protein sequence ID" value="HDY60124.1"/>
    <property type="molecule type" value="Genomic_DNA"/>
</dbReference>
<feature type="domain" description="SSD" evidence="7">
    <location>
        <begin position="240"/>
        <end position="361"/>
    </location>
</feature>
<feature type="transmembrane region" description="Helical" evidence="6">
    <location>
        <begin position="338"/>
        <end position="362"/>
    </location>
</feature>
<evidence type="ECO:0000256" key="6">
    <source>
        <dbReference type="SAM" id="Phobius"/>
    </source>
</evidence>
<accession>A0A7V0Z7R3</accession>
<organism evidence="8">
    <name type="scientific">candidate division WOR-3 bacterium</name>
    <dbReference type="NCBI Taxonomy" id="2052148"/>
    <lineage>
        <taxon>Bacteria</taxon>
        <taxon>Bacteria division WOR-3</taxon>
    </lineage>
</organism>
<sequence>MPAQQKISKFIIKNHSLVIGLVCVLSIIFAIGLRNIKVNADMASYLPESDPGVKLLDYISEKYGGNSLGIVIVQAEDVFNLKTIKSIDYLTRQFKQIDGITYVTSLTNILDIKKTIEGLEIGKLIDEDNMPDQETLNRIRDYALNKTIYRNRLVSEDGKTTLIICRIDGDKSKVAKDIERVVKDANLEIKTYFAGLPFQLNMINDLIIKDLKVLMPFVALMILIILYLSFDSVLNIILPLISVGISTLWTLGFMALLRIPLTVITNTTPAILIAVGSAYAIHVICKSFEEQADDPKLKAQNSLSKVIIPVFLAALTTIIGFVSFIFGSYLIMIQQFGIFTSFGIFIAFVISITLIPAILGSIKYSKTNKKQNLEFINSLMERMGIWVINHKKLVCILGAIIGLGFLSGIPLIKTKVDFLDYFKPGSSIRVTEGIMEKSFGGSVPVQILVKGDLQEPEVLNAMKDLHNFLDTLKGVHHPQSIIDLIEEMNDAMGEGKRIPDTREKISNLYFLLEGEETLKQLINEDKTEGLIQAMTPGAYNKESEFVIKKIQEYIKFRKNHIYQFEFTGSPVVYEHLNKSLLKSQLYSLVIAIISIFICLIFLTRSAINSLIGIIPIFLSLSMLFGSMGILQIPLDVATVLVGSICIGIGIDYSIHFLNRYYYERKNKNSETAVLNTIKYTGSAIMVNVFTVMLGFLVLIFSNLVPITRFGILLGITMLSSGFGATTLVPAIILLKERTK</sequence>
<proteinExistence type="predicted"/>
<evidence type="ECO:0000256" key="4">
    <source>
        <dbReference type="ARBA" id="ARBA00022989"/>
    </source>
</evidence>
<dbReference type="Gene3D" id="1.20.1640.10">
    <property type="entry name" value="Multidrug efflux transporter AcrB transmembrane domain"/>
    <property type="match status" value="2"/>
</dbReference>
<dbReference type="AlphaFoldDB" id="A0A7V0Z7R3"/>
<dbReference type="GO" id="GO:0005886">
    <property type="term" value="C:plasma membrane"/>
    <property type="evidence" value="ECO:0007669"/>
    <property type="project" value="UniProtKB-SubCell"/>
</dbReference>
<evidence type="ECO:0000256" key="2">
    <source>
        <dbReference type="ARBA" id="ARBA00022475"/>
    </source>
</evidence>
<name>A0A7V0Z7R3_UNCW3</name>
<comment type="subcellular location">
    <subcellularLocation>
        <location evidence="1">Cell membrane</location>
        <topology evidence="1">Multi-pass membrane protein</topology>
    </subcellularLocation>
</comment>
<evidence type="ECO:0000256" key="5">
    <source>
        <dbReference type="ARBA" id="ARBA00023136"/>
    </source>
</evidence>
<evidence type="ECO:0000256" key="1">
    <source>
        <dbReference type="ARBA" id="ARBA00004651"/>
    </source>
</evidence>
<feature type="transmembrane region" description="Helical" evidence="6">
    <location>
        <begin position="236"/>
        <end position="257"/>
    </location>
</feature>
<evidence type="ECO:0000259" key="7">
    <source>
        <dbReference type="PROSITE" id="PS50156"/>
    </source>
</evidence>
<evidence type="ECO:0000313" key="8">
    <source>
        <dbReference type="EMBL" id="HDY60124.1"/>
    </source>
</evidence>
<reference evidence="8" key="1">
    <citation type="journal article" date="2020" name="mSystems">
        <title>Genome- and Community-Level Interaction Insights into Carbon Utilization and Element Cycling Functions of Hydrothermarchaeota in Hydrothermal Sediment.</title>
        <authorList>
            <person name="Zhou Z."/>
            <person name="Liu Y."/>
            <person name="Xu W."/>
            <person name="Pan J."/>
            <person name="Luo Z.H."/>
            <person name="Li M."/>
        </authorList>
    </citation>
    <scope>NUCLEOTIDE SEQUENCE [LARGE SCALE GENOMIC DNA]</scope>
    <source>
        <strain evidence="8">SpSt-258</strain>
    </source>
</reference>
<dbReference type="SUPFAM" id="SSF82866">
    <property type="entry name" value="Multidrug efflux transporter AcrB transmembrane domain"/>
    <property type="match status" value="2"/>
</dbReference>
<dbReference type="PROSITE" id="PS50156">
    <property type="entry name" value="SSD"/>
    <property type="match status" value="2"/>
</dbReference>
<keyword evidence="5 6" id="KW-0472">Membrane</keyword>
<feature type="transmembrane region" description="Helical" evidence="6">
    <location>
        <begin position="610"/>
        <end position="630"/>
    </location>
</feature>
<dbReference type="InterPro" id="IPR004869">
    <property type="entry name" value="MMPL_dom"/>
</dbReference>
<feature type="transmembrane region" description="Helical" evidence="6">
    <location>
        <begin position="709"/>
        <end position="734"/>
    </location>
</feature>
<dbReference type="PANTHER" id="PTHR33406:SF13">
    <property type="entry name" value="MEMBRANE PROTEIN YDFJ"/>
    <property type="match status" value="1"/>
</dbReference>
<gene>
    <name evidence="8" type="ORF">ENP86_11365</name>
</gene>
<dbReference type="InterPro" id="IPR050545">
    <property type="entry name" value="Mycobact_MmpL"/>
</dbReference>
<feature type="transmembrane region" description="Helical" evidence="6">
    <location>
        <begin position="306"/>
        <end position="332"/>
    </location>
</feature>
<dbReference type="PANTHER" id="PTHR33406">
    <property type="entry name" value="MEMBRANE PROTEIN MJ1562-RELATED"/>
    <property type="match status" value="1"/>
</dbReference>
<feature type="transmembrane region" description="Helical" evidence="6">
    <location>
        <begin position="393"/>
        <end position="412"/>
    </location>
</feature>
<protein>
    <submittedName>
        <fullName evidence="8">RND family transporter</fullName>
    </submittedName>
</protein>
<keyword evidence="2" id="KW-1003">Cell membrane</keyword>
<dbReference type="InterPro" id="IPR000731">
    <property type="entry name" value="SSD"/>
</dbReference>
<feature type="transmembrane region" description="Helical" evidence="6">
    <location>
        <begin position="679"/>
        <end position="703"/>
    </location>
</feature>
<feature type="transmembrane region" description="Helical" evidence="6">
    <location>
        <begin position="585"/>
        <end position="603"/>
    </location>
</feature>
<dbReference type="Pfam" id="PF03176">
    <property type="entry name" value="MMPL"/>
    <property type="match status" value="2"/>
</dbReference>
<feature type="transmembrane region" description="Helical" evidence="6">
    <location>
        <begin position="211"/>
        <end position="230"/>
    </location>
</feature>